<organism evidence="2 3">
    <name type="scientific">Pleionea litopenaei</name>
    <dbReference type="NCBI Taxonomy" id="3070815"/>
    <lineage>
        <taxon>Bacteria</taxon>
        <taxon>Pseudomonadati</taxon>
        <taxon>Pseudomonadota</taxon>
        <taxon>Gammaproteobacteria</taxon>
        <taxon>Oceanospirillales</taxon>
        <taxon>Pleioneaceae</taxon>
        <taxon>Pleionea</taxon>
    </lineage>
</organism>
<dbReference type="Gene3D" id="2.160.20.10">
    <property type="entry name" value="Single-stranded right-handed beta-helix, Pectin lyase-like"/>
    <property type="match status" value="2"/>
</dbReference>
<evidence type="ECO:0000313" key="2">
    <source>
        <dbReference type="EMBL" id="WMS86618.1"/>
    </source>
</evidence>
<sequence>MMKFKMIMTASAVASALVLAGCSGDIKIVEGDEVVQPPVDPGTPTSFCPDFATEVSAIGSFSRVCEIDKDHTFTSDTSLTNNILWLLDGRVAVGNDNADSATLTINPGTTIIGNEGEDFLVVRRGSQIDADGTASQPIIMTSYQDVNGDQTGIGQWGGLVLLGNAPSNLCDGPDADLDASADELANCGISAEGDAGLYGGDNPNDNSGVLRYVVVKHAGNALGSGDELNGISFAGVGDGTLVDYIQVHENLDDGVEFFGGTVNVKHVVLTGNGDDSFDWSFGWTGKAQYVYVQHNDTKAHRGFELDNNEDFPGATPLTQPMVSNITIVGSTATDEGSEGILLRNGTAGHLYNVLVTGPAGMGECLEVSGAESQANAESLDLTMTHSVMACNNGENFKGNATTTQTTEEWFLAQTGNAAYSDSSALNLAVNGYEPQAGSPLLGAGRDTSADDSFFDSVDYIGAFDGTNDWTEGWTVGVRGGFPANIQNAFQKGLATDVSSSYPQITDKPVYELTADVVFTEDTTLTNDAHWILNGRTAVGNDRANASTLYIQQGTTLIGETGDDFLVARRGSKIEAVGTSNAPIVMTSIQDVTGLETGIGQWGGLVLLGNAPSNLCDGNGDDVADAAELASCGISAEGNAGIYGGDDEDDNSGTLKYVVVKYAGKTLGSGDELNGISFAGVGRGTTVDYIQVHENLDDGVEFFGGTVNVRHVVLTGNGDDSFDWSFGWTGKAQFIYVQHNDTKAHRAFELDNSEGAPGSTPLTNPIVSNITVIGSNATDEGSEGVLLRNGTAGRIHNMVVTGPAGMGECLEVSGAEAQANAEAGNLIMTHSIMACENGENFKGTANTSGDTVEAWFLAQTGNAAYNDTDALNLLADGFTPGAGSPLLGAGVDAADAYSDSWFQSTDYIGAFDGQTNWMDGWTYGVNTGVPAGVTAADVQGLATNQSASYPAITDKPVYVLDTDVVFTQDVVLTNDKHWVLKGRTAVGNDRADSSTLYIEPGTTLIGESGDDFLVARRDSKIMALGSATSPIIMTSIEDMTGGVTGIGQWGGLVLLGNAPSNLCDGADADTDADATELANCGISAEGNAGIYGGDNPDDNSGVLRYVVVKQAGMTLGSGDELNGISFAGVGRGTVVDYIQVHENLDDGVEFFGGTVDVRHVVLTGNGDDSFDWSFGWTGRAQYVLVKHNDTKAHRGFELDNSETFPSATPLTKPRVANVTIIGSTATDEGSEGVLLRNGTAGELYNFIITGPAGMGECLEVDGAEAQANAESGELIMQNSVVACENGENFKGMATATLTTEEWFLGQAGNSTAASMADVITGYETVTAAAAADVDAIDSWFDQVDFIGAVKSGSDWTAGWVTVGL</sequence>
<dbReference type="RefSeq" id="WP_309201763.1">
    <property type="nucleotide sequence ID" value="NZ_CP133548.1"/>
</dbReference>
<reference evidence="2 3" key="1">
    <citation type="submission" date="2023-08" db="EMBL/GenBank/DDBJ databases">
        <title>Pleionea litopenaei sp. nov., isolated from stomach of juvenile Litopenaeus vannamei.</title>
        <authorList>
            <person name="Rho A.M."/>
            <person name="Hwang C.Y."/>
        </authorList>
    </citation>
    <scope>NUCLEOTIDE SEQUENCE [LARGE SCALE GENOMIC DNA]</scope>
    <source>
        <strain evidence="2 3">HL-JVS1</strain>
    </source>
</reference>
<keyword evidence="1" id="KW-0732">Signal</keyword>
<dbReference type="Proteomes" id="UP001239782">
    <property type="component" value="Chromosome"/>
</dbReference>
<dbReference type="KEGG" id="plei:Q9312_15460"/>
<proteinExistence type="predicted"/>
<dbReference type="InterPro" id="IPR012334">
    <property type="entry name" value="Pectin_lyas_fold"/>
</dbReference>
<protein>
    <recommendedName>
        <fullName evidence="4">Lipoprotein</fullName>
    </recommendedName>
</protein>
<evidence type="ECO:0000313" key="3">
    <source>
        <dbReference type="Proteomes" id="UP001239782"/>
    </source>
</evidence>
<dbReference type="InterPro" id="IPR006626">
    <property type="entry name" value="PbH1"/>
</dbReference>
<keyword evidence="3" id="KW-1185">Reference proteome</keyword>
<feature type="signal peptide" evidence="1">
    <location>
        <begin position="1"/>
        <end position="20"/>
    </location>
</feature>
<accession>A0AA51X603</accession>
<dbReference type="EMBL" id="CP133548">
    <property type="protein sequence ID" value="WMS86618.1"/>
    <property type="molecule type" value="Genomic_DNA"/>
</dbReference>
<gene>
    <name evidence="2" type="ORF">Q9312_15460</name>
</gene>
<dbReference type="PANTHER" id="PTHR41339:SF1">
    <property type="entry name" value="SECRETED PROTEIN"/>
    <property type="match status" value="1"/>
</dbReference>
<dbReference type="InterPro" id="IPR011050">
    <property type="entry name" value="Pectin_lyase_fold/virulence"/>
</dbReference>
<dbReference type="SUPFAM" id="SSF51126">
    <property type="entry name" value="Pectin lyase-like"/>
    <property type="match status" value="1"/>
</dbReference>
<dbReference type="PANTHER" id="PTHR41339">
    <property type="entry name" value="LIPL48"/>
    <property type="match status" value="1"/>
</dbReference>
<dbReference type="PROSITE" id="PS51257">
    <property type="entry name" value="PROKAR_LIPOPROTEIN"/>
    <property type="match status" value="1"/>
</dbReference>
<feature type="chain" id="PRO_5041272318" description="Lipoprotein" evidence="1">
    <location>
        <begin position="21"/>
        <end position="1363"/>
    </location>
</feature>
<evidence type="ECO:0008006" key="4">
    <source>
        <dbReference type="Google" id="ProtNLM"/>
    </source>
</evidence>
<evidence type="ECO:0000256" key="1">
    <source>
        <dbReference type="SAM" id="SignalP"/>
    </source>
</evidence>
<dbReference type="SMART" id="SM00710">
    <property type="entry name" value="PbH1"/>
    <property type="match status" value="6"/>
</dbReference>
<name>A0AA51X603_9GAMM</name>